<name>A0A1V4I6N7_9FIRM</name>
<proteinExistence type="predicted"/>
<gene>
    <name evidence="1" type="ORF">CLOTH_13070</name>
</gene>
<evidence type="ECO:0000313" key="1">
    <source>
        <dbReference type="EMBL" id="OPJ55549.1"/>
    </source>
</evidence>
<dbReference type="AlphaFoldDB" id="A0A1V4I6N7"/>
<sequence>MIKRRFYQRRIRSIGMRKSSIGRNKGLNKILIQFVISCIIVLLALGVKANFLKSERYIDNIRHVLQHDIDFAQYMNIIQKKTAEVFKLYDEGEFE</sequence>
<dbReference type="OrthoDB" id="1757121at2"/>
<dbReference type="EMBL" id="MZGW01000004">
    <property type="protein sequence ID" value="OPJ55549.1"/>
    <property type="molecule type" value="Genomic_DNA"/>
</dbReference>
<reference evidence="1 2" key="1">
    <citation type="submission" date="2017-03" db="EMBL/GenBank/DDBJ databases">
        <title>Genome sequence of Clostridium thermoalcaliphilum DSM 7309.</title>
        <authorList>
            <person name="Poehlein A."/>
            <person name="Daniel R."/>
        </authorList>
    </citation>
    <scope>NUCLEOTIDE SEQUENCE [LARGE SCALE GENOMIC DNA]</scope>
    <source>
        <strain evidence="1 2">DSM 7309</strain>
    </source>
</reference>
<dbReference type="RefSeq" id="WP_079412293.1">
    <property type="nucleotide sequence ID" value="NZ_MZGW01000004.1"/>
</dbReference>
<comment type="caution">
    <text evidence="1">The sequence shown here is derived from an EMBL/GenBank/DDBJ whole genome shotgun (WGS) entry which is preliminary data.</text>
</comment>
<organism evidence="1 2">
    <name type="scientific">Alkalithermobacter paradoxus</name>
    <dbReference type="NCBI Taxonomy" id="29349"/>
    <lineage>
        <taxon>Bacteria</taxon>
        <taxon>Bacillati</taxon>
        <taxon>Bacillota</taxon>
        <taxon>Clostridia</taxon>
        <taxon>Peptostreptococcales</taxon>
        <taxon>Tepidibacteraceae</taxon>
        <taxon>Alkalithermobacter</taxon>
    </lineage>
</organism>
<keyword evidence="2" id="KW-1185">Reference proteome</keyword>
<dbReference type="Proteomes" id="UP000190140">
    <property type="component" value="Unassembled WGS sequence"/>
</dbReference>
<dbReference type="STRING" id="29349.CLOTH_13070"/>
<evidence type="ECO:0000313" key="2">
    <source>
        <dbReference type="Proteomes" id="UP000190140"/>
    </source>
</evidence>
<accession>A0A1V4I6N7</accession>
<protein>
    <submittedName>
        <fullName evidence="1">Uncharacterized protein</fullName>
    </submittedName>
</protein>